<keyword evidence="3" id="KW-1185">Reference proteome</keyword>
<dbReference type="RefSeq" id="XP_009162606.1">
    <property type="nucleotide sequence ID" value="XM_009164342.1"/>
</dbReference>
<name>A0A075AJM6_OPIVI</name>
<dbReference type="CTD" id="20314726"/>
<reference evidence="2 3" key="1">
    <citation type="submission" date="2013-11" db="EMBL/GenBank/DDBJ databases">
        <title>Opisthorchis viverrini - life in the bile duct.</title>
        <authorList>
            <person name="Young N.D."/>
            <person name="Nagarajan N."/>
            <person name="Lin S.J."/>
            <person name="Korhonen P.K."/>
            <person name="Jex A.R."/>
            <person name="Hall R.S."/>
            <person name="Safavi-Hemami H."/>
            <person name="Kaewkong W."/>
            <person name="Bertrand D."/>
            <person name="Gao S."/>
            <person name="Seet Q."/>
            <person name="Wongkham S."/>
            <person name="Teh B.T."/>
            <person name="Wongkham C."/>
            <person name="Intapan P.M."/>
            <person name="Maleewong W."/>
            <person name="Yang X."/>
            <person name="Hu M."/>
            <person name="Wang Z."/>
            <person name="Hofmann A."/>
            <person name="Sternberg P.W."/>
            <person name="Tan P."/>
            <person name="Wang J."/>
            <person name="Gasser R.B."/>
        </authorList>
    </citation>
    <scope>NUCLEOTIDE SEQUENCE [LARGE SCALE GENOMIC DNA]</scope>
</reference>
<dbReference type="KEGG" id="ovi:T265_00538"/>
<dbReference type="GeneID" id="20314726"/>
<sequence>MLTKDCSTTEQMDLALISVHAAYLGRCWEAQSGEVVTDPITMLTEAKAPCGGDPVSKPRDSRNRGRKKISQPNWMMTQLLY</sequence>
<proteinExistence type="predicted"/>
<evidence type="ECO:0000313" key="3">
    <source>
        <dbReference type="Proteomes" id="UP000054324"/>
    </source>
</evidence>
<organism evidence="2 3">
    <name type="scientific">Opisthorchis viverrini</name>
    <name type="common">Southeast Asian liver fluke</name>
    <dbReference type="NCBI Taxonomy" id="6198"/>
    <lineage>
        <taxon>Eukaryota</taxon>
        <taxon>Metazoa</taxon>
        <taxon>Spiralia</taxon>
        <taxon>Lophotrochozoa</taxon>
        <taxon>Platyhelminthes</taxon>
        <taxon>Trematoda</taxon>
        <taxon>Digenea</taxon>
        <taxon>Opisthorchiida</taxon>
        <taxon>Opisthorchiata</taxon>
        <taxon>Opisthorchiidae</taxon>
        <taxon>Opisthorchis</taxon>
    </lineage>
</organism>
<feature type="region of interest" description="Disordered" evidence="1">
    <location>
        <begin position="47"/>
        <end position="69"/>
    </location>
</feature>
<evidence type="ECO:0000256" key="1">
    <source>
        <dbReference type="SAM" id="MobiDB-lite"/>
    </source>
</evidence>
<accession>A0A075AJM6</accession>
<dbReference type="AlphaFoldDB" id="A0A075AJM6"/>
<protein>
    <submittedName>
        <fullName evidence="2">Uncharacterized protein</fullName>
    </submittedName>
</protein>
<evidence type="ECO:0000313" key="2">
    <source>
        <dbReference type="EMBL" id="KER33649.1"/>
    </source>
</evidence>
<dbReference type="Proteomes" id="UP000054324">
    <property type="component" value="Unassembled WGS sequence"/>
</dbReference>
<dbReference type="EMBL" id="KL596623">
    <property type="protein sequence ID" value="KER33649.1"/>
    <property type="molecule type" value="Genomic_DNA"/>
</dbReference>
<gene>
    <name evidence="2" type="ORF">T265_00538</name>
</gene>